<evidence type="ECO:0000259" key="2">
    <source>
        <dbReference type="Pfam" id="PF04935"/>
    </source>
</evidence>
<name>W7AU81_PLAVN</name>
<dbReference type="InterPro" id="IPR029190">
    <property type="entry name" value="Rrp14/SURF6_C"/>
</dbReference>
<feature type="region of interest" description="Disordered" evidence="1">
    <location>
        <begin position="145"/>
        <end position="170"/>
    </location>
</feature>
<evidence type="ECO:0000313" key="4">
    <source>
        <dbReference type="Proteomes" id="UP000030659"/>
    </source>
</evidence>
<gene>
    <name evidence="3" type="ORF">YYG_02825</name>
</gene>
<dbReference type="Pfam" id="PF04935">
    <property type="entry name" value="SURF6"/>
    <property type="match status" value="1"/>
</dbReference>
<organism evidence="3 4">
    <name type="scientific">Plasmodium vinckei petteri</name>
    <dbReference type="NCBI Taxonomy" id="138298"/>
    <lineage>
        <taxon>Eukaryota</taxon>
        <taxon>Sar</taxon>
        <taxon>Alveolata</taxon>
        <taxon>Apicomplexa</taxon>
        <taxon>Aconoidasida</taxon>
        <taxon>Haemosporida</taxon>
        <taxon>Plasmodiidae</taxon>
        <taxon>Plasmodium</taxon>
        <taxon>Plasmodium (Vinckeia)</taxon>
    </lineage>
</organism>
<dbReference type="Proteomes" id="UP000030659">
    <property type="component" value="Unassembled WGS sequence"/>
</dbReference>
<dbReference type="EMBL" id="KI965399">
    <property type="protein sequence ID" value="EUD72124.1"/>
    <property type="molecule type" value="Genomic_DNA"/>
</dbReference>
<dbReference type="AlphaFoldDB" id="W7AU81"/>
<reference evidence="3 4" key="1">
    <citation type="submission" date="2013-02" db="EMBL/GenBank/DDBJ databases">
        <title>The Genome Sequence of Plasmodium vinckei petteri CR.</title>
        <authorList>
            <consortium name="The Broad Institute Genome Sequencing Platform"/>
            <consortium name="The Broad Institute Genome Sequencing Center for Infectious Disease"/>
            <person name="Neafsey D."/>
            <person name="Cheeseman I."/>
            <person name="Volkman S."/>
            <person name="Adams J."/>
            <person name="Walker B."/>
            <person name="Young S.K."/>
            <person name="Zeng Q."/>
            <person name="Gargeya S."/>
            <person name="Fitzgerald M."/>
            <person name="Haas B."/>
            <person name="Abouelleil A."/>
            <person name="Alvarado L."/>
            <person name="Arachchi H.M."/>
            <person name="Berlin A.M."/>
            <person name="Chapman S.B."/>
            <person name="Dewar J."/>
            <person name="Goldberg J."/>
            <person name="Griggs A."/>
            <person name="Gujja S."/>
            <person name="Hansen M."/>
            <person name="Howarth C."/>
            <person name="Imamovic A."/>
            <person name="Larimer J."/>
            <person name="McCowan C."/>
            <person name="Murphy C."/>
            <person name="Neiman D."/>
            <person name="Pearson M."/>
            <person name="Priest M."/>
            <person name="Roberts A."/>
            <person name="Saif S."/>
            <person name="Shea T."/>
            <person name="Sisk P."/>
            <person name="Sykes S."/>
            <person name="Wortman J."/>
            <person name="Nusbaum C."/>
            <person name="Birren B."/>
        </authorList>
    </citation>
    <scope>NUCLEOTIDE SEQUENCE [LARGE SCALE GENOMIC DNA]</scope>
    <source>
        <strain evidence="3 4">CR</strain>
    </source>
</reference>
<evidence type="ECO:0000313" key="3">
    <source>
        <dbReference type="EMBL" id="EUD72124.1"/>
    </source>
</evidence>
<feature type="domain" description="Ribosomal RNA-processing protein 14/surfeit locus protein 6 C-terminal" evidence="2">
    <location>
        <begin position="7"/>
        <end position="168"/>
    </location>
</feature>
<feature type="region of interest" description="Disordered" evidence="1">
    <location>
        <begin position="1"/>
        <end position="35"/>
    </location>
</feature>
<protein>
    <recommendedName>
        <fullName evidence="2">Ribosomal RNA-processing protein 14/surfeit locus protein 6 C-terminal domain-containing protein</fullName>
    </recommendedName>
</protein>
<feature type="compositionally biased region" description="Basic residues" evidence="1">
    <location>
        <begin position="148"/>
        <end position="170"/>
    </location>
</feature>
<accession>W7AU81</accession>
<evidence type="ECO:0000256" key="1">
    <source>
        <dbReference type="SAM" id="MobiDB-lite"/>
    </source>
</evidence>
<proteinExistence type="predicted"/>
<sequence>MSIKNKKITSNDKSTKKNKKKIVANNNDKVGKENNKEKNKKNIYLCISFIYKQKNNITIFIFPFKNMQNDSFDDLVIGNIPNKNEGMEKKKLPRMVQISKSYKKLEREKKVLNNLNSEEKEKAKHRLNVQKAILKSKGEKVYDEKSLKNRKKNILKKKEKSRKRWSNKND</sequence>